<evidence type="ECO:0000256" key="2">
    <source>
        <dbReference type="RuleBase" id="RU000363"/>
    </source>
</evidence>
<dbReference type="AlphaFoldDB" id="W3WG58"/>
<dbReference type="InterPro" id="IPR036291">
    <property type="entry name" value="NAD(P)-bd_dom_sf"/>
</dbReference>
<dbReference type="Gene3D" id="3.40.50.720">
    <property type="entry name" value="NAD(P)-binding Rossmann-like Domain"/>
    <property type="match status" value="1"/>
</dbReference>
<dbReference type="HOGENOM" id="CLU_010194_44_0_1"/>
<dbReference type="GO" id="GO:0016491">
    <property type="term" value="F:oxidoreductase activity"/>
    <property type="evidence" value="ECO:0007669"/>
    <property type="project" value="UniProtKB-KW"/>
</dbReference>
<keyword evidence="1" id="KW-0560">Oxidoreductase</keyword>
<dbReference type="InParanoid" id="W3WG58"/>
<comment type="similarity">
    <text evidence="2">Belongs to the short-chain dehydrogenases/reductases (SDR) family.</text>
</comment>
<dbReference type="RefSeq" id="XP_007842062.1">
    <property type="nucleotide sequence ID" value="XM_007843871.1"/>
</dbReference>
<reference evidence="4" key="1">
    <citation type="journal article" date="2015" name="BMC Genomics">
        <title>Genomic and transcriptomic analysis of the endophytic fungus Pestalotiopsis fici reveals its lifestyle and high potential for synthesis of natural products.</title>
        <authorList>
            <person name="Wang X."/>
            <person name="Zhang X."/>
            <person name="Liu L."/>
            <person name="Xiang M."/>
            <person name="Wang W."/>
            <person name="Sun X."/>
            <person name="Che Y."/>
            <person name="Guo L."/>
            <person name="Liu G."/>
            <person name="Guo L."/>
            <person name="Wang C."/>
            <person name="Yin W.B."/>
            <person name="Stadler M."/>
            <person name="Zhang X."/>
            <person name="Liu X."/>
        </authorList>
    </citation>
    <scope>NUCLEOTIDE SEQUENCE [LARGE SCALE GENOMIC DNA]</scope>
    <source>
        <strain evidence="4">W106-1 / CGMCC3.15140</strain>
    </source>
</reference>
<dbReference type="EMBL" id="KI912125">
    <property type="protein sequence ID" value="ETS72898.1"/>
    <property type="molecule type" value="Genomic_DNA"/>
</dbReference>
<gene>
    <name evidence="3" type="ORF">PFICI_15290</name>
</gene>
<accession>W3WG58</accession>
<protein>
    <submittedName>
        <fullName evidence="3">Uncharacterized protein</fullName>
    </submittedName>
</protein>
<name>W3WG58_PESFW</name>
<evidence type="ECO:0000256" key="1">
    <source>
        <dbReference type="ARBA" id="ARBA00023002"/>
    </source>
</evidence>
<dbReference type="PANTHER" id="PTHR43157:SF31">
    <property type="entry name" value="PHOSPHATIDYLINOSITOL-GLYCAN BIOSYNTHESIS CLASS F PROTEIN"/>
    <property type="match status" value="1"/>
</dbReference>
<dbReference type="SUPFAM" id="SSF51735">
    <property type="entry name" value="NAD(P)-binding Rossmann-fold domains"/>
    <property type="match status" value="1"/>
</dbReference>
<dbReference type="InterPro" id="IPR002347">
    <property type="entry name" value="SDR_fam"/>
</dbReference>
<dbReference type="eggNOG" id="KOG1208">
    <property type="taxonomic scope" value="Eukaryota"/>
</dbReference>
<keyword evidence="4" id="KW-1185">Reference proteome</keyword>
<organism evidence="3 4">
    <name type="scientific">Pestalotiopsis fici (strain W106-1 / CGMCC3.15140)</name>
    <dbReference type="NCBI Taxonomy" id="1229662"/>
    <lineage>
        <taxon>Eukaryota</taxon>
        <taxon>Fungi</taxon>
        <taxon>Dikarya</taxon>
        <taxon>Ascomycota</taxon>
        <taxon>Pezizomycotina</taxon>
        <taxon>Sordariomycetes</taxon>
        <taxon>Xylariomycetidae</taxon>
        <taxon>Amphisphaeriales</taxon>
        <taxon>Sporocadaceae</taxon>
        <taxon>Pestalotiopsis</taxon>
    </lineage>
</organism>
<proteinExistence type="inferred from homology"/>
<dbReference type="GeneID" id="19280303"/>
<dbReference type="PANTHER" id="PTHR43157">
    <property type="entry name" value="PHOSPHATIDYLINOSITOL-GLYCAN BIOSYNTHESIS CLASS F PROTEIN-RELATED"/>
    <property type="match status" value="1"/>
</dbReference>
<dbReference type="STRING" id="1229662.W3WG58"/>
<dbReference type="PRINTS" id="PR00081">
    <property type="entry name" value="GDHRDH"/>
</dbReference>
<evidence type="ECO:0000313" key="4">
    <source>
        <dbReference type="Proteomes" id="UP000030651"/>
    </source>
</evidence>
<evidence type="ECO:0000313" key="3">
    <source>
        <dbReference type="EMBL" id="ETS72898.1"/>
    </source>
</evidence>
<dbReference type="Pfam" id="PF00106">
    <property type="entry name" value="adh_short"/>
    <property type="match status" value="1"/>
</dbReference>
<dbReference type="OrthoDB" id="191139at2759"/>
<dbReference type="PRINTS" id="PR00080">
    <property type="entry name" value="SDRFAMILY"/>
</dbReference>
<dbReference type="Proteomes" id="UP000030651">
    <property type="component" value="Unassembled WGS sequence"/>
</dbReference>
<dbReference type="KEGG" id="pfy:PFICI_15290"/>
<sequence>MPVSSLNSALACKRDENKSDNFSQRAEVISALASRVKGRTFVTTGANAQCLGGQIATTLASGSPAQIILASRTANNVQPVLDSIKAIDSSIKTTYVPLDLTDRDSVKNAAETILATAPKIDVLINNAGIMAVLDYTKDKHGVELQFSANHVGPFLFTNLLVTALEAAGPGSRVVNVSSQAYRCSPVQFEDWNFSDGKTYDIWTSYGQSKTANILFAVGLTKRLSSRGITASALHPGLIMGTSLGTHLDQSAFANVDEITPQTKTIEQGAATPLMAALDPEIVSKSPAYITNAKGEKPYEFADDAELADKLWVLSEEILGQKFSY</sequence>
<dbReference type="OMA" id="GIMGVKF"/>